<feature type="compositionally biased region" description="Polar residues" evidence="1">
    <location>
        <begin position="576"/>
        <end position="602"/>
    </location>
</feature>
<keyword evidence="3" id="KW-1185">Reference proteome</keyword>
<dbReference type="Proteomes" id="UP000007350">
    <property type="component" value="Unassembled WGS sequence"/>
</dbReference>
<sequence>MMDTTTSLSFFPHLFFLVAFKMESYRLCSPFFFCCCCLGIFAKMKGSEMQKAFGGAAAALSGGSSSACLNNAGGDVSAAFGVFQNAHINAFPVRAAIDIGTGGMISMAVGRVDAARHAVRDFMYQTQLPLHLMSANAECSSSPFVISSCTSETPPSSFILSEKTRTDIRNKMRMLHGALRRDQYDGLSERAAVVSWPLCEAADALSLAEELTREFKVDVRVLGKTFHVSSLCHTSEPSFRTEGAATILQNKGVRGCALQKHHSNTDDDSLQLLMQQIVRRREKRRARRCSTENQDCHNVNINEHCVVPPKQQLEQLAFLAHAAVSKCIAPQRMLVLTEDRHKGLCILAADTTEEDVTDKEEKNAVVLRNAPVSSAVLLHVLPVDILAAQRLLLTAVQRRADLSENTVERRSPNPVLREEFRELRCLLEKMIAPTLPAWVHEKSRAGGLICGSSFNGGVLNIAARVAQRTNVSLDHLETHAEMHYCGLTDVLLAVNYPDPTTVLPSTAIASALMRALETNRFEYLPEVGIAAALLIQPSLWIYNRREKVRTQLQKKKFFSGSSAQRTFCRPHARENPSASPEASWQLNQSWNPLSYGNSTKGT</sequence>
<organism evidence="2 3">
    <name type="scientific">Trypanosoma cruzi marinkellei</name>
    <dbReference type="NCBI Taxonomy" id="85056"/>
    <lineage>
        <taxon>Eukaryota</taxon>
        <taxon>Discoba</taxon>
        <taxon>Euglenozoa</taxon>
        <taxon>Kinetoplastea</taxon>
        <taxon>Metakinetoplastina</taxon>
        <taxon>Trypanosomatida</taxon>
        <taxon>Trypanosomatidae</taxon>
        <taxon>Trypanosoma</taxon>
        <taxon>Schizotrypanum</taxon>
    </lineage>
</organism>
<evidence type="ECO:0000313" key="2">
    <source>
        <dbReference type="EMBL" id="EKF32841.1"/>
    </source>
</evidence>
<dbReference type="OrthoDB" id="273239at2759"/>
<feature type="region of interest" description="Disordered" evidence="1">
    <location>
        <begin position="568"/>
        <end position="602"/>
    </location>
</feature>
<evidence type="ECO:0000313" key="3">
    <source>
        <dbReference type="Proteomes" id="UP000007350"/>
    </source>
</evidence>
<reference evidence="2 3" key="1">
    <citation type="journal article" date="2012" name="BMC Genomics">
        <title>Comparative genomic analysis of human infective Trypanosoma cruzi lineages with the bat-restricted subspecies T. cruzi marinkellei.</title>
        <authorList>
            <person name="Franzen O."/>
            <person name="Talavera-Lopez C."/>
            <person name="Ochaya S."/>
            <person name="Butler C.E."/>
            <person name="Messenger L.A."/>
            <person name="Lewis M.D."/>
            <person name="Llewellyn M.S."/>
            <person name="Marinkelle C.J."/>
            <person name="Tyler K.M."/>
            <person name="Miles M.A."/>
            <person name="Andersson B."/>
        </authorList>
    </citation>
    <scope>NUCLEOTIDE SEQUENCE [LARGE SCALE GENOMIC DNA]</scope>
    <source>
        <strain evidence="2 3">B7</strain>
    </source>
</reference>
<dbReference type="EMBL" id="AHKC01009564">
    <property type="protein sequence ID" value="EKF32841.1"/>
    <property type="molecule type" value="Genomic_DNA"/>
</dbReference>
<accession>K2ND62</accession>
<dbReference type="AlphaFoldDB" id="K2ND62"/>
<name>K2ND62_TRYCR</name>
<proteinExistence type="predicted"/>
<comment type="caution">
    <text evidence="2">The sequence shown here is derived from an EMBL/GenBank/DDBJ whole genome shotgun (WGS) entry which is preliminary data.</text>
</comment>
<protein>
    <submittedName>
        <fullName evidence="2">Uncharacterized protein</fullName>
    </submittedName>
</protein>
<gene>
    <name evidence="2" type="ORF">MOQ_003301</name>
</gene>
<evidence type="ECO:0000256" key="1">
    <source>
        <dbReference type="SAM" id="MobiDB-lite"/>
    </source>
</evidence>